<evidence type="ECO:0000313" key="2">
    <source>
        <dbReference type="Proteomes" id="UP000690515"/>
    </source>
</evidence>
<name>A0ABS5Z6M7_9GAMM</name>
<sequence>MRKMLIHVTMVTNTPFTNDFLPLLSSLDGYTEKTFVLGIEHGKSAFTQLI</sequence>
<dbReference type="RefSeq" id="WP_215817753.1">
    <property type="nucleotide sequence ID" value="NZ_JAGSOY010000001.1"/>
</dbReference>
<protein>
    <submittedName>
        <fullName evidence="1">Uncharacterized protein</fullName>
    </submittedName>
</protein>
<reference evidence="1 2" key="1">
    <citation type="submission" date="2021-04" db="EMBL/GenBank/DDBJ databases">
        <authorList>
            <person name="Pira H."/>
            <person name="Risdian C."/>
            <person name="Wink J."/>
        </authorList>
    </citation>
    <scope>NUCLEOTIDE SEQUENCE [LARGE SCALE GENOMIC DNA]</scope>
    <source>
        <strain evidence="1 2">WH53</strain>
    </source>
</reference>
<proteinExistence type="predicted"/>
<dbReference type="EMBL" id="JAGSOY010000001">
    <property type="protein sequence ID" value="MBU2709588.1"/>
    <property type="molecule type" value="Genomic_DNA"/>
</dbReference>
<comment type="caution">
    <text evidence="1">The sequence shown here is derived from an EMBL/GenBank/DDBJ whole genome shotgun (WGS) entry which is preliminary data.</text>
</comment>
<keyword evidence="2" id="KW-1185">Reference proteome</keyword>
<accession>A0ABS5Z6M7</accession>
<organism evidence="1 2">
    <name type="scientific">Zooshikella harenae</name>
    <dbReference type="NCBI Taxonomy" id="2827238"/>
    <lineage>
        <taxon>Bacteria</taxon>
        <taxon>Pseudomonadati</taxon>
        <taxon>Pseudomonadota</taxon>
        <taxon>Gammaproteobacteria</taxon>
        <taxon>Oceanospirillales</taxon>
        <taxon>Zooshikellaceae</taxon>
        <taxon>Zooshikella</taxon>
    </lineage>
</organism>
<gene>
    <name evidence="1" type="ORF">KCG35_00795</name>
</gene>
<dbReference type="Proteomes" id="UP000690515">
    <property type="component" value="Unassembled WGS sequence"/>
</dbReference>
<evidence type="ECO:0000313" key="1">
    <source>
        <dbReference type="EMBL" id="MBU2709588.1"/>
    </source>
</evidence>